<dbReference type="Proteomes" id="UP000196521">
    <property type="component" value="Unassembled WGS sequence"/>
</dbReference>
<comment type="caution">
    <text evidence="1">The sequence shown here is derived from an EMBL/GenBank/DDBJ whole genome shotgun (WGS) entry which is preliminary data.</text>
</comment>
<gene>
    <name evidence="1" type="ORF">PLAN_70265</name>
</gene>
<dbReference type="AlphaFoldDB" id="A0A6J7ZUN4"/>
<sequence length="43" mass="4771">MIEIYNLTLALPLLRGGLGGVNIDGNITTDLGWLYYVLYLKLS</sequence>
<evidence type="ECO:0000313" key="1">
    <source>
        <dbReference type="EMBL" id="CAC5345688.1"/>
    </source>
</evidence>
<reference evidence="1" key="1">
    <citation type="submission" date="2020-05" db="EMBL/GenBank/DDBJ databases">
        <authorList>
            <consortium name="Genoscope - CEA"/>
            <person name="William W."/>
        </authorList>
    </citation>
    <scope>NUCLEOTIDE SEQUENCE [LARGE SCALE GENOMIC DNA]</scope>
    <source>
        <strain evidence="1">PCC 7821</strain>
    </source>
</reference>
<keyword evidence="2" id="KW-1185">Reference proteome</keyword>
<evidence type="ECO:0000313" key="2">
    <source>
        <dbReference type="Proteomes" id="UP000196521"/>
    </source>
</evidence>
<organism evidence="1 2">
    <name type="scientific">Planktothrix rubescens CCAP 1459/22</name>
    <dbReference type="NCBI Taxonomy" id="329571"/>
    <lineage>
        <taxon>Bacteria</taxon>
        <taxon>Bacillati</taxon>
        <taxon>Cyanobacteriota</taxon>
        <taxon>Cyanophyceae</taxon>
        <taxon>Oscillatoriophycideae</taxon>
        <taxon>Oscillatoriales</taxon>
        <taxon>Microcoleaceae</taxon>
        <taxon>Planktothrix</taxon>
    </lineage>
</organism>
<protein>
    <submittedName>
        <fullName evidence="1">Uncharacterized protein</fullName>
    </submittedName>
</protein>
<name>A0A6J7ZUN4_PLARU</name>
<proteinExistence type="predicted"/>
<dbReference type="EMBL" id="CZCZ02000017">
    <property type="protein sequence ID" value="CAC5345688.1"/>
    <property type="molecule type" value="Genomic_DNA"/>
</dbReference>
<accession>A0A6J7ZUN4</accession>